<dbReference type="GO" id="GO:0003987">
    <property type="term" value="F:acetate-CoA ligase activity"/>
    <property type="evidence" value="ECO:0007669"/>
    <property type="project" value="UniProtKB-UniRule"/>
</dbReference>
<dbReference type="PROSITE" id="PS00455">
    <property type="entry name" value="AMP_BINDING"/>
    <property type="match status" value="1"/>
</dbReference>
<feature type="domain" description="AMP-binding enzyme C-terminal" evidence="7">
    <location>
        <begin position="541"/>
        <end position="618"/>
    </location>
</feature>
<organism evidence="9 10">
    <name type="scientific">Schizosaccharomyces cryophilus (strain OY26 / ATCC MYA-4695 / CBS 11777 / NBRC 106824 / NRRL Y48691)</name>
    <name type="common">Fission yeast</name>
    <dbReference type="NCBI Taxonomy" id="653667"/>
    <lineage>
        <taxon>Eukaryota</taxon>
        <taxon>Fungi</taxon>
        <taxon>Dikarya</taxon>
        <taxon>Ascomycota</taxon>
        <taxon>Taphrinomycotina</taxon>
        <taxon>Schizosaccharomycetes</taxon>
        <taxon>Schizosaccharomycetales</taxon>
        <taxon>Schizosaccharomycetaceae</taxon>
        <taxon>Schizosaccharomyces</taxon>
    </lineage>
</organism>
<evidence type="ECO:0000256" key="4">
    <source>
        <dbReference type="ARBA" id="ARBA00022840"/>
    </source>
</evidence>
<dbReference type="InterPro" id="IPR045851">
    <property type="entry name" value="AMP-bd_C_sf"/>
</dbReference>
<evidence type="ECO:0000256" key="5">
    <source>
        <dbReference type="RuleBase" id="RU361147"/>
    </source>
</evidence>
<dbReference type="Gene3D" id="3.30.300.30">
    <property type="match status" value="1"/>
</dbReference>
<dbReference type="EMBL" id="KE546991">
    <property type="protein sequence ID" value="EPY51373.1"/>
    <property type="molecule type" value="Genomic_DNA"/>
</dbReference>
<name>S9VUC2_SCHCR</name>
<dbReference type="InterPro" id="IPR011904">
    <property type="entry name" value="Ac_CoA_lig"/>
</dbReference>
<dbReference type="Pfam" id="PF13193">
    <property type="entry name" value="AMP-binding_C"/>
    <property type="match status" value="1"/>
</dbReference>
<comment type="similarity">
    <text evidence="1 5">Belongs to the ATP-dependent AMP-binding enzyme family.</text>
</comment>
<dbReference type="RefSeq" id="XP_013023942.1">
    <property type="nucleotide sequence ID" value="XM_013168488.1"/>
</dbReference>
<dbReference type="InterPro" id="IPR000873">
    <property type="entry name" value="AMP-dep_synth/lig_dom"/>
</dbReference>
<dbReference type="Pfam" id="PF16177">
    <property type="entry name" value="ACAS_N"/>
    <property type="match status" value="1"/>
</dbReference>
<evidence type="ECO:0000256" key="2">
    <source>
        <dbReference type="ARBA" id="ARBA00022598"/>
    </source>
</evidence>
<keyword evidence="10" id="KW-1185">Reference proteome</keyword>
<dbReference type="Proteomes" id="UP000015464">
    <property type="component" value="Unassembled WGS sequence"/>
</dbReference>
<dbReference type="EC" id="6.2.1.1" evidence="5"/>
<feature type="domain" description="Acetyl-coenzyme A synthetase N-terminal" evidence="8">
    <location>
        <begin position="35"/>
        <end position="90"/>
    </location>
</feature>
<dbReference type="InterPro" id="IPR025110">
    <property type="entry name" value="AMP-bd_C"/>
</dbReference>
<sequence>MTQHAADYSVVLEPPARLHKDASVPKPNLSSMEEYKSMYEQSIRDPTTFWGNMAREMIHWQKPFETVKQGSIENADAAWFTDGLISPCYNLVDRHAIERPNDIALIYEADELNEGRYITYRQLLADVSQFAGALAALGVTKGDRVAIYMPMIPETVIAMLAVIRLGAIHSIIFAGFSAESVTDRINDSTCKLIITCDESHRGGKRIPLKSVINRAFPNCPSLTNVLVFQRSPEASTAMEEGRDIWWHDIVPKFPKYYPPAVVNPEHPLFLLYTSGSTGKPKGVVHTTGGYLLGAAATCKYIFDLHPTDRMGCAGDVGWITGHTYIVYGPLMIGSATLIFEGTPAYPDYSRYWSIVERHKLTQWYIAPTAIRLLQRAGDDYVKYDRSSLRVLGSVGEPIAPESFMWYYNVVGQGRCAVADTYWQTETGSHIVSSMGPVTPMKPGSATLPFFGIDAVIIDPISGQIIEGNGVEGVLAVRNSWPSAARTVWKGHDRFIDTYLKPYPGVYFTGDGAYRDKDGYIWIRGRVDDVVNISGHRLSTAEIEAALLSHDSVAESAVVGIPDELTGQAVNAFILLKPNVVANADLEKQLIMSVRSTIGPFAAPRKLIFSDLPKTRSGKIMRRILRKILAGETDQIGDVSTLAEPKVVEHIIHAVHHAHEKNA</sequence>
<proteinExistence type="inferred from homology"/>
<accession>S9VUC2</accession>
<protein>
    <recommendedName>
        <fullName evidence="5">Acetyl-coenzyme A synthetase</fullName>
        <ecNumber evidence="5">6.2.1.1</ecNumber>
    </recommendedName>
</protein>
<evidence type="ECO:0000256" key="3">
    <source>
        <dbReference type="ARBA" id="ARBA00022741"/>
    </source>
</evidence>
<dbReference type="OrthoDB" id="1706066at2759"/>
<dbReference type="GO" id="GO:0019427">
    <property type="term" value="P:acetyl-CoA biosynthetic process from acetate"/>
    <property type="evidence" value="ECO:0007669"/>
    <property type="project" value="InterPro"/>
</dbReference>
<keyword evidence="4 5" id="KW-0067">ATP-binding</keyword>
<gene>
    <name evidence="9" type="ORF">SPOG_02546</name>
</gene>
<dbReference type="NCBIfam" id="NF001208">
    <property type="entry name" value="PRK00174.1"/>
    <property type="match status" value="1"/>
</dbReference>
<dbReference type="Gene3D" id="3.40.50.12780">
    <property type="entry name" value="N-terminal domain of ligase-like"/>
    <property type="match status" value="1"/>
</dbReference>
<evidence type="ECO:0000259" key="6">
    <source>
        <dbReference type="Pfam" id="PF00501"/>
    </source>
</evidence>
<dbReference type="Pfam" id="PF00501">
    <property type="entry name" value="AMP-binding"/>
    <property type="match status" value="1"/>
</dbReference>
<dbReference type="SUPFAM" id="SSF56801">
    <property type="entry name" value="Acetyl-CoA synthetase-like"/>
    <property type="match status" value="1"/>
</dbReference>
<dbReference type="HOGENOM" id="CLU_000022_3_6_1"/>
<dbReference type="FunFam" id="3.40.50.12780:FF:000001">
    <property type="entry name" value="Acetyl-coenzyme A synthetase"/>
    <property type="match status" value="1"/>
</dbReference>
<dbReference type="InterPro" id="IPR032387">
    <property type="entry name" value="ACAS_N"/>
</dbReference>
<evidence type="ECO:0000313" key="9">
    <source>
        <dbReference type="EMBL" id="EPY51373.1"/>
    </source>
</evidence>
<reference evidence="9 10" key="1">
    <citation type="journal article" date="2011" name="Science">
        <title>Comparative functional genomics of the fission yeasts.</title>
        <authorList>
            <person name="Rhind N."/>
            <person name="Chen Z."/>
            <person name="Yassour M."/>
            <person name="Thompson D.A."/>
            <person name="Haas B.J."/>
            <person name="Habib N."/>
            <person name="Wapinski I."/>
            <person name="Roy S."/>
            <person name="Lin M.F."/>
            <person name="Heiman D.I."/>
            <person name="Young S.K."/>
            <person name="Furuya K."/>
            <person name="Guo Y."/>
            <person name="Pidoux A."/>
            <person name="Chen H.M."/>
            <person name="Robbertse B."/>
            <person name="Goldberg J.M."/>
            <person name="Aoki K."/>
            <person name="Bayne E.H."/>
            <person name="Berlin A.M."/>
            <person name="Desjardins C.A."/>
            <person name="Dobbs E."/>
            <person name="Dukaj L."/>
            <person name="Fan L."/>
            <person name="FitzGerald M.G."/>
            <person name="French C."/>
            <person name="Gujja S."/>
            <person name="Hansen K."/>
            <person name="Keifenheim D."/>
            <person name="Levin J.Z."/>
            <person name="Mosher R.A."/>
            <person name="Mueller C.A."/>
            <person name="Pfiffner J."/>
            <person name="Priest M."/>
            <person name="Russ C."/>
            <person name="Smialowska A."/>
            <person name="Swoboda P."/>
            <person name="Sykes S.M."/>
            <person name="Vaughn M."/>
            <person name="Vengrova S."/>
            <person name="Yoder R."/>
            <person name="Zeng Q."/>
            <person name="Allshire R."/>
            <person name="Baulcombe D."/>
            <person name="Birren B.W."/>
            <person name="Brown W."/>
            <person name="Ekwall K."/>
            <person name="Kellis M."/>
            <person name="Leatherwood J."/>
            <person name="Levin H."/>
            <person name="Margalit H."/>
            <person name="Martienssen R."/>
            <person name="Nieduszynski C.A."/>
            <person name="Spatafora J.W."/>
            <person name="Friedman N."/>
            <person name="Dalgaard J.Z."/>
            <person name="Baumann P."/>
            <person name="Niki H."/>
            <person name="Regev A."/>
            <person name="Nusbaum C."/>
        </authorList>
    </citation>
    <scope>NUCLEOTIDE SEQUENCE [LARGE SCALE GENOMIC DNA]</scope>
    <source>
        <strain evidence="10">OY26 / ATCC MYA-4695 / CBS 11777 / NBRC 106824 / NRRL Y48691</strain>
    </source>
</reference>
<comment type="catalytic activity">
    <reaction evidence="5">
        <text>acetate + ATP + CoA = acetyl-CoA + AMP + diphosphate</text>
        <dbReference type="Rhea" id="RHEA:23176"/>
        <dbReference type="ChEBI" id="CHEBI:30089"/>
        <dbReference type="ChEBI" id="CHEBI:30616"/>
        <dbReference type="ChEBI" id="CHEBI:33019"/>
        <dbReference type="ChEBI" id="CHEBI:57287"/>
        <dbReference type="ChEBI" id="CHEBI:57288"/>
        <dbReference type="ChEBI" id="CHEBI:456215"/>
        <dbReference type="EC" id="6.2.1.1"/>
    </reaction>
</comment>
<dbReference type="InterPro" id="IPR042099">
    <property type="entry name" value="ANL_N_sf"/>
</dbReference>
<dbReference type="GO" id="GO:0005829">
    <property type="term" value="C:cytosol"/>
    <property type="evidence" value="ECO:0007669"/>
    <property type="project" value="TreeGrafter"/>
</dbReference>
<dbReference type="InterPro" id="IPR020845">
    <property type="entry name" value="AMP-binding_CS"/>
</dbReference>
<dbReference type="GO" id="GO:0016208">
    <property type="term" value="F:AMP binding"/>
    <property type="evidence" value="ECO:0007669"/>
    <property type="project" value="InterPro"/>
</dbReference>
<keyword evidence="3 5" id="KW-0547">Nucleotide-binding</keyword>
<dbReference type="PANTHER" id="PTHR24095:SF14">
    <property type="entry name" value="ACETYL-COENZYME A SYNTHETASE 1"/>
    <property type="match status" value="1"/>
</dbReference>
<dbReference type="GO" id="GO:0005524">
    <property type="term" value="F:ATP binding"/>
    <property type="evidence" value="ECO:0007669"/>
    <property type="project" value="UniProtKB-UniRule"/>
</dbReference>
<dbReference type="OMA" id="TVHTKKI"/>
<dbReference type="AlphaFoldDB" id="S9VUC2"/>
<evidence type="ECO:0000259" key="8">
    <source>
        <dbReference type="Pfam" id="PF16177"/>
    </source>
</evidence>
<evidence type="ECO:0000313" key="10">
    <source>
        <dbReference type="Proteomes" id="UP000015464"/>
    </source>
</evidence>
<dbReference type="CDD" id="cd05966">
    <property type="entry name" value="ACS"/>
    <property type="match status" value="1"/>
</dbReference>
<dbReference type="eggNOG" id="KOG1175">
    <property type="taxonomic scope" value="Eukaryota"/>
</dbReference>
<dbReference type="NCBIfam" id="TIGR02188">
    <property type="entry name" value="Ac_CoA_lig_AcsA"/>
    <property type="match status" value="1"/>
</dbReference>
<dbReference type="STRING" id="653667.S9VUC2"/>
<dbReference type="GO" id="GO:0005634">
    <property type="term" value="C:nucleus"/>
    <property type="evidence" value="ECO:0007669"/>
    <property type="project" value="EnsemblFungi"/>
</dbReference>
<evidence type="ECO:0000259" key="7">
    <source>
        <dbReference type="Pfam" id="PF13193"/>
    </source>
</evidence>
<keyword evidence="2 5" id="KW-0436">Ligase</keyword>
<evidence type="ECO:0000256" key="1">
    <source>
        <dbReference type="ARBA" id="ARBA00006432"/>
    </source>
</evidence>
<dbReference type="GeneID" id="25036869"/>
<dbReference type="PANTHER" id="PTHR24095">
    <property type="entry name" value="ACETYL-COENZYME A SYNTHETASE"/>
    <property type="match status" value="1"/>
</dbReference>
<feature type="domain" description="AMP-dependent synthetase/ligase" evidence="6">
    <location>
        <begin position="93"/>
        <end position="479"/>
    </location>
</feature>